<feature type="compositionally biased region" description="Pro residues" evidence="2">
    <location>
        <begin position="118"/>
        <end position="128"/>
    </location>
</feature>
<dbReference type="SUPFAM" id="SSF57667">
    <property type="entry name" value="beta-beta-alpha zinc fingers"/>
    <property type="match status" value="1"/>
</dbReference>
<keyword evidence="1" id="KW-0863">Zinc-finger</keyword>
<keyword evidence="1" id="KW-0479">Metal-binding</keyword>
<dbReference type="SMART" id="SM00355">
    <property type="entry name" value="ZnF_C2H2"/>
    <property type="match status" value="2"/>
</dbReference>
<dbReference type="GO" id="GO:0008270">
    <property type="term" value="F:zinc ion binding"/>
    <property type="evidence" value="ECO:0007669"/>
    <property type="project" value="UniProtKB-KW"/>
</dbReference>
<dbReference type="InterPro" id="IPR036236">
    <property type="entry name" value="Znf_C2H2_sf"/>
</dbReference>
<protein>
    <recommendedName>
        <fullName evidence="3">C2H2-type domain-containing protein</fullName>
    </recommendedName>
</protein>
<proteinExistence type="predicted"/>
<feature type="compositionally biased region" description="Low complexity" evidence="2">
    <location>
        <begin position="158"/>
        <end position="168"/>
    </location>
</feature>
<sequence length="216" mass="23992">MSTLYDAEYRCKICKRRFSTITDMKRHHTEAHNGGGKLFKCSRCEYSSDKKSDVDRHTSRRHPKGSSEDRPNTHRPTSSRVTDSPPRPQRLTTNGWPSLSDIVGPPGSADDFINRKSPPTPNVSPVPERPILLEQPSTSGAQQQPVESENQGSSLTASNNNPVEVVSSVREEATRGRGPDTSPNTRDLQERLSTVVFPDGRAFVTMEKFKSEDGTE</sequence>
<dbReference type="AlphaFoldDB" id="A0A9Q1BS62"/>
<feature type="domain" description="C2H2-type" evidence="3">
    <location>
        <begin position="9"/>
        <end position="37"/>
    </location>
</feature>
<accession>A0A9Q1BS62</accession>
<comment type="caution">
    <text evidence="4">The sequence shown here is derived from an EMBL/GenBank/DDBJ whole genome shotgun (WGS) entry which is preliminary data.</text>
</comment>
<dbReference type="Proteomes" id="UP001152320">
    <property type="component" value="Chromosome 12"/>
</dbReference>
<keyword evidence="5" id="KW-1185">Reference proteome</keyword>
<reference evidence="4" key="1">
    <citation type="submission" date="2021-10" db="EMBL/GenBank/DDBJ databases">
        <title>Tropical sea cucumber genome reveals ecological adaptation and Cuvierian tubules defense mechanism.</title>
        <authorList>
            <person name="Chen T."/>
        </authorList>
    </citation>
    <scope>NUCLEOTIDE SEQUENCE</scope>
    <source>
        <strain evidence="4">Nanhai2018</strain>
        <tissue evidence="4">Muscle</tissue>
    </source>
</reference>
<evidence type="ECO:0000256" key="2">
    <source>
        <dbReference type="SAM" id="MobiDB-lite"/>
    </source>
</evidence>
<evidence type="ECO:0000313" key="5">
    <source>
        <dbReference type="Proteomes" id="UP001152320"/>
    </source>
</evidence>
<keyword evidence="1" id="KW-0862">Zinc</keyword>
<organism evidence="4 5">
    <name type="scientific">Holothuria leucospilota</name>
    <name type="common">Black long sea cucumber</name>
    <name type="synonym">Mertensiothuria leucospilota</name>
    <dbReference type="NCBI Taxonomy" id="206669"/>
    <lineage>
        <taxon>Eukaryota</taxon>
        <taxon>Metazoa</taxon>
        <taxon>Echinodermata</taxon>
        <taxon>Eleutherozoa</taxon>
        <taxon>Echinozoa</taxon>
        <taxon>Holothuroidea</taxon>
        <taxon>Aspidochirotacea</taxon>
        <taxon>Aspidochirotida</taxon>
        <taxon>Holothuriidae</taxon>
        <taxon>Holothuria</taxon>
    </lineage>
</organism>
<evidence type="ECO:0000256" key="1">
    <source>
        <dbReference type="PROSITE-ProRule" id="PRU00042"/>
    </source>
</evidence>
<evidence type="ECO:0000259" key="3">
    <source>
        <dbReference type="PROSITE" id="PS50157"/>
    </source>
</evidence>
<dbReference type="PROSITE" id="PS00028">
    <property type="entry name" value="ZINC_FINGER_C2H2_1"/>
    <property type="match status" value="1"/>
</dbReference>
<evidence type="ECO:0000313" key="4">
    <source>
        <dbReference type="EMBL" id="KAJ8032163.1"/>
    </source>
</evidence>
<dbReference type="EMBL" id="JAIZAY010000012">
    <property type="protein sequence ID" value="KAJ8032163.1"/>
    <property type="molecule type" value="Genomic_DNA"/>
</dbReference>
<dbReference type="OrthoDB" id="2757115at2759"/>
<dbReference type="PROSITE" id="PS50157">
    <property type="entry name" value="ZINC_FINGER_C2H2_2"/>
    <property type="match status" value="1"/>
</dbReference>
<name>A0A9Q1BS62_HOLLE</name>
<dbReference type="InterPro" id="IPR013087">
    <property type="entry name" value="Znf_C2H2_type"/>
</dbReference>
<dbReference type="Gene3D" id="3.30.160.60">
    <property type="entry name" value="Classic Zinc Finger"/>
    <property type="match status" value="1"/>
</dbReference>
<feature type="compositionally biased region" description="Basic and acidic residues" evidence="2">
    <location>
        <begin position="169"/>
        <end position="178"/>
    </location>
</feature>
<gene>
    <name evidence="4" type="ORF">HOLleu_25610</name>
</gene>
<feature type="region of interest" description="Disordered" evidence="2">
    <location>
        <begin position="49"/>
        <end position="194"/>
    </location>
</feature>
<feature type="compositionally biased region" description="Polar residues" evidence="2">
    <location>
        <begin position="135"/>
        <end position="157"/>
    </location>
</feature>